<organism evidence="1 2">
    <name type="scientific">Lactobacillus gallinarum DSM 10532 = JCM 2011</name>
    <dbReference type="NCBI Taxonomy" id="1423748"/>
    <lineage>
        <taxon>Bacteria</taxon>
        <taxon>Bacillati</taxon>
        <taxon>Bacillota</taxon>
        <taxon>Bacilli</taxon>
        <taxon>Lactobacillales</taxon>
        <taxon>Lactobacillaceae</taxon>
        <taxon>Lactobacillus</taxon>
    </lineage>
</organism>
<name>A0A0R1NIS7_9LACO</name>
<evidence type="ECO:0000313" key="1">
    <source>
        <dbReference type="EMBL" id="KRL20182.1"/>
    </source>
</evidence>
<protein>
    <submittedName>
        <fullName evidence="1">Uncharacterized protein</fullName>
    </submittedName>
</protein>
<dbReference type="Proteomes" id="UP000051311">
    <property type="component" value="Unassembled WGS sequence"/>
</dbReference>
<comment type="caution">
    <text evidence="1">The sequence shown here is derived from an EMBL/GenBank/DDBJ whole genome shotgun (WGS) entry which is preliminary data.</text>
</comment>
<gene>
    <name evidence="1" type="ORF">FC37_GL000298</name>
</gene>
<reference evidence="1 2" key="1">
    <citation type="journal article" date="2015" name="Genome Announc.">
        <title>Expanding the biotechnology potential of lactobacilli through comparative genomics of 213 strains and associated genera.</title>
        <authorList>
            <person name="Sun Z."/>
            <person name="Harris H.M."/>
            <person name="McCann A."/>
            <person name="Guo C."/>
            <person name="Argimon S."/>
            <person name="Zhang W."/>
            <person name="Yang X."/>
            <person name="Jeffery I.B."/>
            <person name="Cooney J.C."/>
            <person name="Kagawa T.F."/>
            <person name="Liu W."/>
            <person name="Song Y."/>
            <person name="Salvetti E."/>
            <person name="Wrobel A."/>
            <person name="Rasinkangas P."/>
            <person name="Parkhill J."/>
            <person name="Rea M.C."/>
            <person name="O'Sullivan O."/>
            <person name="Ritari J."/>
            <person name="Douillard F.P."/>
            <person name="Paul Ross R."/>
            <person name="Yang R."/>
            <person name="Briner A.E."/>
            <person name="Felis G.E."/>
            <person name="de Vos W.M."/>
            <person name="Barrangou R."/>
            <person name="Klaenhammer T.R."/>
            <person name="Caufield P.W."/>
            <person name="Cui Y."/>
            <person name="Zhang H."/>
            <person name="O'Toole P.W."/>
        </authorList>
    </citation>
    <scope>NUCLEOTIDE SEQUENCE [LARGE SCALE GENOMIC DNA]</scope>
    <source>
        <strain evidence="1 2">DSM 10532</strain>
    </source>
</reference>
<evidence type="ECO:0000313" key="2">
    <source>
        <dbReference type="Proteomes" id="UP000051311"/>
    </source>
</evidence>
<dbReference type="RefSeq" id="WP_025006189.1">
    <property type="nucleotide sequence ID" value="NZ_AZEL01000071.1"/>
</dbReference>
<dbReference type="GeneID" id="78203677"/>
<dbReference type="PATRIC" id="fig|1423748.3.peg.314"/>
<dbReference type="EMBL" id="AZEL01000071">
    <property type="protein sequence ID" value="KRL20182.1"/>
    <property type="molecule type" value="Genomic_DNA"/>
</dbReference>
<dbReference type="eggNOG" id="ENOG5031VKJ">
    <property type="taxonomic scope" value="Bacteria"/>
</dbReference>
<accession>A0A0R1NIS7</accession>
<dbReference type="OrthoDB" id="9809915at2"/>
<proteinExistence type="predicted"/>
<sequence length="89" mass="10572">MLYPYAEFPGELSITYSQIIPDPSQKDGIKIYVHFEKPTDYGFKEARYTLPDYKEVYNYNFTYSETKNNIEILKRNAPLIMECAKEEKQ</sequence>
<dbReference type="AlphaFoldDB" id="A0A0R1NIS7"/>